<dbReference type="EMBL" id="BDMD01000013">
    <property type="protein sequence ID" value="GBF08612.1"/>
    <property type="molecule type" value="Genomic_DNA"/>
</dbReference>
<reference evidence="2 3" key="1">
    <citation type="submission" date="2017-02" db="EMBL/GenBank/DDBJ databases">
        <title>isolation and characterization of a novel temperate virus Aeropyrum globular virus 1 infecting hyperthermophilic archaeon Aeropyrum.</title>
        <authorList>
            <person name="Yumiya M."/>
            <person name="Yoshida T."/>
            <person name="Sako Y."/>
        </authorList>
    </citation>
    <scope>NUCLEOTIDE SEQUENCE [LARGE SCALE GENOMIC DNA]</scope>
    <source>
        <strain evidence="2 3">YK1-12-2013</strain>
    </source>
</reference>
<evidence type="ECO:0000256" key="1">
    <source>
        <dbReference type="SAM" id="Phobius"/>
    </source>
</evidence>
<feature type="transmembrane region" description="Helical" evidence="1">
    <location>
        <begin position="12"/>
        <end position="31"/>
    </location>
</feature>
<gene>
    <name evidence="2" type="ORF">apy_03370</name>
</gene>
<evidence type="ECO:0000313" key="3">
    <source>
        <dbReference type="Proteomes" id="UP000291213"/>
    </source>
</evidence>
<proteinExistence type="predicted"/>
<accession>A0A401H8D7</accession>
<evidence type="ECO:0000313" key="2">
    <source>
        <dbReference type="EMBL" id="GBF08612.1"/>
    </source>
</evidence>
<protein>
    <submittedName>
        <fullName evidence="2">Uncharacterized protein</fullName>
    </submittedName>
</protein>
<dbReference type="OrthoDB" id="377997at2157"/>
<name>A0A401H8D7_AERPX</name>
<dbReference type="AlphaFoldDB" id="A0A401H8D7"/>
<keyword evidence="1" id="KW-0812">Transmembrane</keyword>
<dbReference type="RefSeq" id="WP_131159674.1">
    <property type="nucleotide sequence ID" value="NZ_BDMD01000013.1"/>
</dbReference>
<organism evidence="2 3">
    <name type="scientific">Aeropyrum pernix</name>
    <dbReference type="NCBI Taxonomy" id="56636"/>
    <lineage>
        <taxon>Archaea</taxon>
        <taxon>Thermoproteota</taxon>
        <taxon>Thermoprotei</taxon>
        <taxon>Desulfurococcales</taxon>
        <taxon>Desulfurococcaceae</taxon>
        <taxon>Aeropyrum</taxon>
    </lineage>
</organism>
<dbReference type="Proteomes" id="UP000291213">
    <property type="component" value="Unassembled WGS sequence"/>
</dbReference>
<comment type="caution">
    <text evidence="2">The sequence shown here is derived from an EMBL/GenBank/DDBJ whole genome shotgun (WGS) entry which is preliminary data.</text>
</comment>
<keyword evidence="1" id="KW-1133">Transmembrane helix</keyword>
<sequence length="348" mass="37290">MSAREVFGRATNVLLTLIILVVIAYSVTITVEPRYALESDVVLVGVDGDRLVYSLEPVFERGEGYILVRTPSPDYTLALEPVEGGVRVYVVEKRTYPLPLPGPARAVDKGIVPVEGLAPGCSLRGVEGSRVEGPAVVKPVLALALSRNDTIVLNLKPDGEKPRAEFEVPVKVGKRSFKGGVVEAELDLSRVLEVKAGQGKTAVVYMKASVRMLQGDLVFDCQGKAVSVSLAFVQLEPEPGVALEVLDTQEQLREDTILPSGSYECLATRNPVEPGKTVYTNIFDMDNLSYLYTIDLGDATIGVNAGFAGFKTRATVVSGLEEVKTVCTLKSVSGDLLPILSSASFKTS</sequence>
<keyword evidence="1" id="KW-0472">Membrane</keyword>